<organism evidence="1 2">
    <name type="scientific">Thelohanellus kitauei</name>
    <name type="common">Myxosporean</name>
    <dbReference type="NCBI Taxonomy" id="669202"/>
    <lineage>
        <taxon>Eukaryota</taxon>
        <taxon>Metazoa</taxon>
        <taxon>Cnidaria</taxon>
        <taxon>Myxozoa</taxon>
        <taxon>Myxosporea</taxon>
        <taxon>Bivalvulida</taxon>
        <taxon>Platysporina</taxon>
        <taxon>Myxobolidae</taxon>
        <taxon>Thelohanellus</taxon>
    </lineage>
</organism>
<gene>
    <name evidence="1" type="ORF">RF11_01153</name>
</gene>
<name>A0A0C2MRH1_THEKT</name>
<dbReference type="AlphaFoldDB" id="A0A0C2MRH1"/>
<sequence>MSKLDCPFQDRIPDRHLSAHIDSGSARIKLIKESSPCLLPSKATLPNKIGDLAVSGAPEEVLLLSQFKEPKVISRAQFLEQEGHQDPHRFFGYNSAGSHEIIINPRSSALGVSEEPASRGLAIPWIVKSGQMGKYIVKSNPMWFIILMILNIIKGEANGGEPHFETKLEQKSYLFDSFGQHDEIKGVYVLYKPTYERLKSLKSIHIDSLFYASTDGGRSVSLKNLVLEDKPFIVNRVQAVKDHWFCVSISNRSFIYLDKNLQAVHSRHLDEDPFYNPHPLFPEYLIHFVSHYKPDFVSIFHIFQ</sequence>
<evidence type="ECO:0000313" key="1">
    <source>
        <dbReference type="EMBL" id="KII64347.1"/>
    </source>
</evidence>
<protein>
    <submittedName>
        <fullName evidence="1">Uncharacterized protein</fullName>
    </submittedName>
</protein>
<dbReference type="EMBL" id="JWZT01004328">
    <property type="protein sequence ID" value="KII64347.1"/>
    <property type="molecule type" value="Genomic_DNA"/>
</dbReference>
<keyword evidence="2" id="KW-1185">Reference proteome</keyword>
<dbReference type="Proteomes" id="UP000031668">
    <property type="component" value="Unassembled WGS sequence"/>
</dbReference>
<reference evidence="1 2" key="1">
    <citation type="journal article" date="2014" name="Genome Biol. Evol.">
        <title>The genome of the myxosporean Thelohanellus kitauei shows adaptations to nutrient acquisition within its fish host.</title>
        <authorList>
            <person name="Yang Y."/>
            <person name="Xiong J."/>
            <person name="Zhou Z."/>
            <person name="Huo F."/>
            <person name="Miao W."/>
            <person name="Ran C."/>
            <person name="Liu Y."/>
            <person name="Zhang J."/>
            <person name="Feng J."/>
            <person name="Wang M."/>
            <person name="Wang M."/>
            <person name="Wang L."/>
            <person name="Yao B."/>
        </authorList>
    </citation>
    <scope>NUCLEOTIDE SEQUENCE [LARGE SCALE GENOMIC DNA]</scope>
    <source>
        <strain evidence="1">Wuqing</strain>
    </source>
</reference>
<accession>A0A0C2MRH1</accession>
<comment type="caution">
    <text evidence="1">The sequence shown here is derived from an EMBL/GenBank/DDBJ whole genome shotgun (WGS) entry which is preliminary data.</text>
</comment>
<proteinExistence type="predicted"/>
<evidence type="ECO:0000313" key="2">
    <source>
        <dbReference type="Proteomes" id="UP000031668"/>
    </source>
</evidence>